<dbReference type="EMBL" id="JAGMVJ010000016">
    <property type="protein sequence ID" value="KAH7079763.1"/>
    <property type="molecule type" value="Genomic_DNA"/>
</dbReference>
<reference evidence="1" key="1">
    <citation type="journal article" date="2021" name="Nat. Commun.">
        <title>Genetic determinants of endophytism in the Arabidopsis root mycobiome.</title>
        <authorList>
            <person name="Mesny F."/>
            <person name="Miyauchi S."/>
            <person name="Thiergart T."/>
            <person name="Pickel B."/>
            <person name="Atanasova L."/>
            <person name="Karlsson M."/>
            <person name="Huettel B."/>
            <person name="Barry K.W."/>
            <person name="Haridas S."/>
            <person name="Chen C."/>
            <person name="Bauer D."/>
            <person name="Andreopoulos W."/>
            <person name="Pangilinan J."/>
            <person name="LaButti K."/>
            <person name="Riley R."/>
            <person name="Lipzen A."/>
            <person name="Clum A."/>
            <person name="Drula E."/>
            <person name="Henrissat B."/>
            <person name="Kohler A."/>
            <person name="Grigoriev I.V."/>
            <person name="Martin F.M."/>
            <person name="Hacquard S."/>
        </authorList>
    </citation>
    <scope>NUCLEOTIDE SEQUENCE</scope>
    <source>
        <strain evidence="1">MPI-SDFR-AT-0120</strain>
    </source>
</reference>
<dbReference type="InterPro" id="IPR036249">
    <property type="entry name" value="Thioredoxin-like_sf"/>
</dbReference>
<organism evidence="1 2">
    <name type="scientific">Paraphoma chrysanthemicola</name>
    <dbReference type="NCBI Taxonomy" id="798071"/>
    <lineage>
        <taxon>Eukaryota</taxon>
        <taxon>Fungi</taxon>
        <taxon>Dikarya</taxon>
        <taxon>Ascomycota</taxon>
        <taxon>Pezizomycotina</taxon>
        <taxon>Dothideomycetes</taxon>
        <taxon>Pleosporomycetidae</taxon>
        <taxon>Pleosporales</taxon>
        <taxon>Pleosporineae</taxon>
        <taxon>Phaeosphaeriaceae</taxon>
        <taxon>Paraphoma</taxon>
    </lineage>
</organism>
<name>A0A8K0R024_9PLEO</name>
<keyword evidence="2" id="KW-1185">Reference proteome</keyword>
<evidence type="ECO:0000313" key="2">
    <source>
        <dbReference type="Proteomes" id="UP000813461"/>
    </source>
</evidence>
<dbReference type="PANTHER" id="PTHR28630">
    <property type="match status" value="1"/>
</dbReference>
<proteinExistence type="predicted"/>
<dbReference type="OrthoDB" id="40334at2759"/>
<dbReference type="Pfam" id="PF13911">
    <property type="entry name" value="AhpC-TSA_2"/>
    <property type="match status" value="1"/>
</dbReference>
<comment type="caution">
    <text evidence="1">The sequence shown here is derived from an EMBL/GenBank/DDBJ whole genome shotgun (WGS) entry which is preliminary data.</text>
</comment>
<dbReference type="AlphaFoldDB" id="A0A8K0R024"/>
<dbReference type="PANTHER" id="PTHR28630:SF3">
    <property type="entry name" value="PEROXIREDOXIN-LIKE 2C"/>
    <property type="match status" value="1"/>
</dbReference>
<protein>
    <submittedName>
        <fullName evidence="1">Uncharacterized protein</fullName>
    </submittedName>
</protein>
<accession>A0A8K0R024</accession>
<dbReference type="InterPro" id="IPR032801">
    <property type="entry name" value="PXL2A/B/C"/>
</dbReference>
<sequence length="230" mass="24536">MTSTTQTPGPRDLIPPAVLTQAFDVEVYDRDGKASKLGKLVEGRRTALVFVRHFWCVNCQAYVRYLSAAVPPGGLGEGMQILIIGCGTHTPIPNYIAASSSAYPIYTDPSTRLHALFGFKWTLAQDAPGDAKKDYMRDAGGVMYRIWGGLKYALGSIGHVNAVGPKSLNGGEVVLSADGKCEFVHRMQNTVDHADVRELAGVLGAKFDESVVEGGNACGEVCEGGKGETK</sequence>
<dbReference type="SUPFAM" id="SSF52833">
    <property type="entry name" value="Thioredoxin-like"/>
    <property type="match status" value="1"/>
</dbReference>
<gene>
    <name evidence="1" type="ORF">FB567DRAFT_128649</name>
</gene>
<dbReference type="Proteomes" id="UP000813461">
    <property type="component" value="Unassembled WGS sequence"/>
</dbReference>
<dbReference type="Gene3D" id="3.40.30.10">
    <property type="entry name" value="Glutaredoxin"/>
    <property type="match status" value="1"/>
</dbReference>
<evidence type="ECO:0000313" key="1">
    <source>
        <dbReference type="EMBL" id="KAH7079763.1"/>
    </source>
</evidence>